<dbReference type="AlphaFoldDB" id="A0A559KB92"/>
<name>A0A559KB92_9BACL</name>
<comment type="caution">
    <text evidence="2">The sequence shown here is derived from an EMBL/GenBank/DDBJ whole genome shotgun (WGS) entry which is preliminary data.</text>
</comment>
<accession>A0A559KB92</accession>
<dbReference type="Proteomes" id="UP000317036">
    <property type="component" value="Unassembled WGS sequence"/>
</dbReference>
<dbReference type="OrthoDB" id="2970935at2"/>
<protein>
    <submittedName>
        <fullName evidence="2">Uncharacterized protein</fullName>
    </submittedName>
</protein>
<dbReference type="RefSeq" id="WP_144847327.1">
    <property type="nucleotide sequence ID" value="NZ_VNJI01000014.1"/>
</dbReference>
<organism evidence="2 3">
    <name type="scientific">Paenibacillus cremeus</name>
    <dbReference type="NCBI Taxonomy" id="2163881"/>
    <lineage>
        <taxon>Bacteria</taxon>
        <taxon>Bacillati</taxon>
        <taxon>Bacillota</taxon>
        <taxon>Bacilli</taxon>
        <taxon>Bacillales</taxon>
        <taxon>Paenibacillaceae</taxon>
        <taxon>Paenibacillus</taxon>
    </lineage>
</organism>
<evidence type="ECO:0000313" key="2">
    <source>
        <dbReference type="EMBL" id="TVY09395.1"/>
    </source>
</evidence>
<gene>
    <name evidence="2" type="ORF">FPZ49_13135</name>
</gene>
<proteinExistence type="predicted"/>
<feature type="transmembrane region" description="Helical" evidence="1">
    <location>
        <begin position="63"/>
        <end position="83"/>
    </location>
</feature>
<sequence length="133" mass="15117">MKQRSFWKSAIALVGAGILASTVFRITSSIHHPEFPGRRLEPVRALHGQWGRGGGPGEFHHGFAWMPGLFLLAAIVIAGYVYIKYRSHRKPSYEAVVMEAPYTSTVTRRVDYLDEWEKQVQREEVNHGHSKTN</sequence>
<keyword evidence="3" id="KW-1185">Reference proteome</keyword>
<evidence type="ECO:0000256" key="1">
    <source>
        <dbReference type="SAM" id="Phobius"/>
    </source>
</evidence>
<keyword evidence="1" id="KW-0472">Membrane</keyword>
<evidence type="ECO:0000313" key="3">
    <source>
        <dbReference type="Proteomes" id="UP000317036"/>
    </source>
</evidence>
<dbReference type="EMBL" id="VNJI01000014">
    <property type="protein sequence ID" value="TVY09395.1"/>
    <property type="molecule type" value="Genomic_DNA"/>
</dbReference>
<reference evidence="2 3" key="1">
    <citation type="submission" date="2019-07" db="EMBL/GenBank/DDBJ databases">
        <authorList>
            <person name="Kim J."/>
        </authorList>
    </citation>
    <scope>NUCLEOTIDE SEQUENCE [LARGE SCALE GENOMIC DNA]</scope>
    <source>
        <strain evidence="2 3">JC52</strain>
    </source>
</reference>
<keyword evidence="1" id="KW-1133">Transmembrane helix</keyword>
<keyword evidence="1" id="KW-0812">Transmembrane</keyword>